<organism evidence="1 2">
    <name type="scientific">Faecalibacterium prausnitzii SL3/3</name>
    <dbReference type="NCBI Taxonomy" id="657322"/>
    <lineage>
        <taxon>Bacteria</taxon>
        <taxon>Bacillati</taxon>
        <taxon>Bacillota</taxon>
        <taxon>Clostridia</taxon>
        <taxon>Eubacteriales</taxon>
        <taxon>Oscillospiraceae</taxon>
        <taxon>Faecalibacterium</taxon>
    </lineage>
</organism>
<protein>
    <submittedName>
        <fullName evidence="1">Uncharacterized protein</fullName>
    </submittedName>
</protein>
<sequence>MDYWSVEVMYYDDGNQAFNTYMVKAQDQNDAMNKAHHRFEKAHPNMNCMIHNAEKAGG</sequence>
<gene>
    <name evidence="1" type="ORF">FPR_23490</name>
</gene>
<dbReference type="Proteomes" id="UP000007059">
    <property type="component" value="Chromosome"/>
</dbReference>
<dbReference type="PATRIC" id="fig|657322.3.peg.2219"/>
<name>D4KCF6_9FIRM</name>
<evidence type="ECO:0000313" key="2">
    <source>
        <dbReference type="Proteomes" id="UP000007059"/>
    </source>
</evidence>
<dbReference type="HOGENOM" id="CLU_2972766_0_0_9"/>
<reference evidence="1 2" key="2">
    <citation type="submission" date="2010-03" db="EMBL/GenBank/DDBJ databases">
        <authorList>
            <person name="Pajon A."/>
        </authorList>
    </citation>
    <scope>NUCLEOTIDE SEQUENCE [LARGE SCALE GENOMIC DNA]</scope>
    <source>
        <strain evidence="1 2">SL3/3</strain>
    </source>
</reference>
<proteinExistence type="predicted"/>
<evidence type="ECO:0000313" key="1">
    <source>
        <dbReference type="EMBL" id="CBL02519.1"/>
    </source>
</evidence>
<accession>D4KCF6</accession>
<dbReference type="KEGG" id="fpa:FPR_23490"/>
<dbReference type="AlphaFoldDB" id="D4KCF6"/>
<reference evidence="1 2" key="1">
    <citation type="submission" date="2010-03" db="EMBL/GenBank/DDBJ databases">
        <title>The genome sequence of Faecalibacterium prausnitzii SL3/3.</title>
        <authorList>
            <consortium name="metaHIT consortium -- http://www.metahit.eu/"/>
            <person name="Pajon A."/>
            <person name="Turner K."/>
            <person name="Parkhill J."/>
            <person name="Duncan S."/>
            <person name="Flint H."/>
        </authorList>
    </citation>
    <scope>NUCLEOTIDE SEQUENCE [LARGE SCALE GENOMIC DNA]</scope>
    <source>
        <strain evidence="1 2">SL3/3</strain>
    </source>
</reference>
<dbReference type="EMBL" id="FP929046">
    <property type="protein sequence ID" value="CBL02519.1"/>
    <property type="molecule type" value="Genomic_DNA"/>
</dbReference>